<dbReference type="EMBL" id="MBFU01000209">
    <property type="protein sequence ID" value="PWA01186.1"/>
    <property type="molecule type" value="Genomic_DNA"/>
</dbReference>
<dbReference type="Proteomes" id="UP000245591">
    <property type="component" value="Unassembled WGS sequence"/>
</dbReference>
<protein>
    <submittedName>
        <fullName evidence="2">Uncharacterized protein</fullName>
    </submittedName>
</protein>
<evidence type="ECO:0000313" key="3">
    <source>
        <dbReference type="Proteomes" id="UP000245591"/>
    </source>
</evidence>
<feature type="non-terminal residue" evidence="2">
    <location>
        <position position="67"/>
    </location>
</feature>
<sequence length="67" mass="7629">MNNMGDNSVQISTDQINDAEQTFATIVTELQQHKDQLSSAENQYNKILSINDNLKKQSKIINAKYNE</sequence>
<name>A0A2U1J7X9_SMIAN</name>
<comment type="caution">
    <text evidence="2">The sequence shown here is derived from an EMBL/GenBank/DDBJ whole genome shotgun (WGS) entry which is preliminary data.</text>
</comment>
<evidence type="ECO:0000313" key="2">
    <source>
        <dbReference type="EMBL" id="PWA01186.1"/>
    </source>
</evidence>
<keyword evidence="3" id="KW-1185">Reference proteome</keyword>
<feature type="coiled-coil region" evidence="1">
    <location>
        <begin position="16"/>
        <end position="57"/>
    </location>
</feature>
<gene>
    <name evidence="2" type="ORF">BB558_002727</name>
</gene>
<reference evidence="2 3" key="1">
    <citation type="journal article" date="2018" name="MBio">
        <title>Comparative Genomics Reveals the Core Gene Toolbox for the Fungus-Insect Symbiosis.</title>
        <authorList>
            <person name="Wang Y."/>
            <person name="Stata M."/>
            <person name="Wang W."/>
            <person name="Stajich J.E."/>
            <person name="White M.M."/>
            <person name="Moncalvo J.M."/>
        </authorList>
    </citation>
    <scope>NUCLEOTIDE SEQUENCE [LARGE SCALE GENOMIC DNA]</scope>
    <source>
        <strain evidence="2 3">AUS-126-30</strain>
    </source>
</reference>
<keyword evidence="1" id="KW-0175">Coiled coil</keyword>
<proteinExistence type="predicted"/>
<organism evidence="2 3">
    <name type="scientific">Smittium angustum</name>
    <dbReference type="NCBI Taxonomy" id="133377"/>
    <lineage>
        <taxon>Eukaryota</taxon>
        <taxon>Fungi</taxon>
        <taxon>Fungi incertae sedis</taxon>
        <taxon>Zoopagomycota</taxon>
        <taxon>Kickxellomycotina</taxon>
        <taxon>Harpellomycetes</taxon>
        <taxon>Harpellales</taxon>
        <taxon>Legeriomycetaceae</taxon>
        <taxon>Smittium</taxon>
    </lineage>
</organism>
<dbReference type="AlphaFoldDB" id="A0A2U1J7X9"/>
<evidence type="ECO:0000256" key="1">
    <source>
        <dbReference type="SAM" id="Coils"/>
    </source>
</evidence>
<accession>A0A2U1J7X9</accession>